<dbReference type="RefSeq" id="WP_253619914.1">
    <property type="nucleotide sequence ID" value="NZ_JAMZDE010000008.1"/>
</dbReference>
<sequence length="210" mass="24745">MKFHQTTGKAIVDSSFSLNQLLVSAEPYLSILDSLFSLATIMVAVFVYIRWKNDESIKLLLGDSQKLKREAYILAAMLIETIHKTTSFYERQHRDVEHNPFLDGVEGGKVLQEVTRKYLTELFLYRSKKMAIMDEIRSLSRKEITDMEDLEKGYEDIANLLSEIEEQEKDENFPDFLKMKREQLSEKTVRNREKELLFIIELDRRIKKLK</sequence>
<dbReference type="Proteomes" id="UP001139474">
    <property type="component" value="Unassembled WGS sequence"/>
</dbReference>
<accession>A0A9X2JTL5</accession>
<feature type="transmembrane region" description="Helical" evidence="1">
    <location>
        <begin position="28"/>
        <end position="49"/>
    </location>
</feature>
<reference evidence="2" key="1">
    <citation type="submission" date="2022-06" db="EMBL/GenBank/DDBJ databases">
        <title>Idiomarina rhizosphaerae M1R2S28.</title>
        <authorList>
            <person name="Sun J.-Q."/>
            <person name="Li L.-F."/>
        </authorList>
    </citation>
    <scope>NUCLEOTIDE SEQUENCE</scope>
    <source>
        <strain evidence="2">M1R2S28</strain>
    </source>
</reference>
<evidence type="ECO:0008006" key="4">
    <source>
        <dbReference type="Google" id="ProtNLM"/>
    </source>
</evidence>
<name>A0A9X2JTL5_9GAMM</name>
<gene>
    <name evidence="2" type="ORF">NJR55_10610</name>
</gene>
<protein>
    <recommendedName>
        <fullName evidence="4">DUF4760 domain-containing protein</fullName>
    </recommendedName>
</protein>
<keyword evidence="1" id="KW-0812">Transmembrane</keyword>
<evidence type="ECO:0000256" key="1">
    <source>
        <dbReference type="SAM" id="Phobius"/>
    </source>
</evidence>
<dbReference type="AlphaFoldDB" id="A0A9X2JTL5"/>
<keyword evidence="1" id="KW-0472">Membrane</keyword>
<keyword evidence="1" id="KW-1133">Transmembrane helix</keyword>
<evidence type="ECO:0000313" key="2">
    <source>
        <dbReference type="EMBL" id="MCP1340035.1"/>
    </source>
</evidence>
<evidence type="ECO:0000313" key="3">
    <source>
        <dbReference type="Proteomes" id="UP001139474"/>
    </source>
</evidence>
<keyword evidence="3" id="KW-1185">Reference proteome</keyword>
<comment type="caution">
    <text evidence="2">The sequence shown here is derived from an EMBL/GenBank/DDBJ whole genome shotgun (WGS) entry which is preliminary data.</text>
</comment>
<organism evidence="2 3">
    <name type="scientific">Idiomarina rhizosphaerae</name>
    <dbReference type="NCBI Taxonomy" id="2961572"/>
    <lineage>
        <taxon>Bacteria</taxon>
        <taxon>Pseudomonadati</taxon>
        <taxon>Pseudomonadota</taxon>
        <taxon>Gammaproteobacteria</taxon>
        <taxon>Alteromonadales</taxon>
        <taxon>Idiomarinaceae</taxon>
        <taxon>Idiomarina</taxon>
    </lineage>
</organism>
<dbReference type="EMBL" id="JAMZDE010000008">
    <property type="protein sequence ID" value="MCP1340035.1"/>
    <property type="molecule type" value="Genomic_DNA"/>
</dbReference>
<proteinExistence type="predicted"/>